<dbReference type="Proteomes" id="UP001243009">
    <property type="component" value="Unassembled WGS sequence"/>
</dbReference>
<proteinExistence type="predicted"/>
<comment type="caution">
    <text evidence="1">The sequence shown here is derived from an EMBL/GenBank/DDBJ whole genome shotgun (WGS) entry which is preliminary data.</text>
</comment>
<evidence type="ECO:0008006" key="3">
    <source>
        <dbReference type="Google" id="ProtNLM"/>
    </source>
</evidence>
<protein>
    <recommendedName>
        <fullName evidence="3">DUF2147 domain-containing protein</fullName>
    </recommendedName>
</protein>
<keyword evidence="2" id="KW-1185">Reference proteome</keyword>
<dbReference type="RefSeq" id="WP_305102540.1">
    <property type="nucleotide sequence ID" value="NZ_JAUTWS010000003.1"/>
</dbReference>
<organism evidence="1 2">
    <name type="scientific">Paracraurococcus lichenis</name>
    <dbReference type="NCBI Taxonomy" id="3064888"/>
    <lineage>
        <taxon>Bacteria</taxon>
        <taxon>Pseudomonadati</taxon>
        <taxon>Pseudomonadota</taxon>
        <taxon>Alphaproteobacteria</taxon>
        <taxon>Acetobacterales</taxon>
        <taxon>Roseomonadaceae</taxon>
        <taxon>Paracraurococcus</taxon>
    </lineage>
</organism>
<reference evidence="1 2" key="1">
    <citation type="submission" date="2023-08" db="EMBL/GenBank/DDBJ databases">
        <title>The draft genome sequence of Paracraurococcus sp. LOR1-02.</title>
        <authorList>
            <person name="Kingkaew E."/>
            <person name="Tanasupawat S."/>
        </authorList>
    </citation>
    <scope>NUCLEOTIDE SEQUENCE [LARGE SCALE GENOMIC DNA]</scope>
    <source>
        <strain evidence="1 2">LOR1-02</strain>
    </source>
</reference>
<evidence type="ECO:0000313" key="1">
    <source>
        <dbReference type="EMBL" id="MDO9707672.1"/>
    </source>
</evidence>
<evidence type="ECO:0000313" key="2">
    <source>
        <dbReference type="Proteomes" id="UP001243009"/>
    </source>
</evidence>
<dbReference type="EMBL" id="JAUTWS010000003">
    <property type="protein sequence ID" value="MDO9707672.1"/>
    <property type="molecule type" value="Genomic_DNA"/>
</dbReference>
<sequence>MDTPSSPATWNTTARVVPLVLALLLSTLGLSTARAQCAAPPLQGTWVNQDPDTGGIVRVDLHYLGGCDDTGSGPSQVSVVLHMWGRCTPTPCDWGERRQPVRDTRPDPFTIVWDFGFERTSTTIGLDHGRLWVRARTQFRDPDRPNLHPDETYWFEKRRR</sequence>
<accession>A0ABT9DUU9</accession>
<name>A0ABT9DUU9_9PROT</name>
<gene>
    <name evidence="1" type="ORF">Q7A36_04885</name>
</gene>